<reference evidence="1" key="1">
    <citation type="submission" date="2021-03" db="EMBL/GenBank/DDBJ databases">
        <authorList>
            <person name="Bekaert M."/>
        </authorList>
    </citation>
    <scope>NUCLEOTIDE SEQUENCE</scope>
</reference>
<evidence type="ECO:0000313" key="1">
    <source>
        <dbReference type="EMBL" id="CAG2255006.1"/>
    </source>
</evidence>
<dbReference type="PANTHER" id="PTHR47642">
    <property type="entry name" value="ATP-DEPENDENT DNA HELICASE"/>
    <property type="match status" value="1"/>
</dbReference>
<dbReference type="OrthoDB" id="6137013at2759"/>
<dbReference type="PANTHER" id="PTHR47642:SF8">
    <property type="entry name" value="ATP-DEPENDENT DNA HELICASE"/>
    <property type="match status" value="1"/>
</dbReference>
<dbReference type="EMBL" id="CAJPWZ010003259">
    <property type="protein sequence ID" value="CAG2255006.1"/>
    <property type="molecule type" value="Genomic_DNA"/>
</dbReference>
<dbReference type="InterPro" id="IPR051055">
    <property type="entry name" value="PIF1_helicase"/>
</dbReference>
<comment type="caution">
    <text evidence="1">The sequence shown here is derived from an EMBL/GenBank/DDBJ whole genome shotgun (WGS) entry which is preliminary data.</text>
</comment>
<name>A0A8S3VB97_MYTED</name>
<dbReference type="Proteomes" id="UP000683360">
    <property type="component" value="Unassembled WGS sequence"/>
</dbReference>
<evidence type="ECO:0000313" key="2">
    <source>
        <dbReference type="Proteomes" id="UP000683360"/>
    </source>
</evidence>
<accession>A0A8S3VB97</accession>
<sequence>MGTLLQAVSKETADQGIKQQMKKCAKTFQDARSVSAQEAVYRFLGLPLHKSDFQTIWIPSGMPHERVHLLKPKYLLSIWRMMKRMFCDRNKYAVRPKALENWNLALFASYYIQKSTNTQHRDESIQPDLQLGDSINNESIPFDVNIQKAPEEIEITTAQGESFTMKKRRKQFIIRYHKFSIDRQPENGVMQEYLENGPRETDWDLISPKTEHENLQYQQENEEIDPQFEHLDTDQLETSQQESTPTASVSKSCPVTSEILNQLVSEVEYRCHIRAP</sequence>
<gene>
    <name evidence="1" type="ORF">MEDL_66515</name>
</gene>
<organism evidence="1 2">
    <name type="scientific">Mytilus edulis</name>
    <name type="common">Blue mussel</name>
    <dbReference type="NCBI Taxonomy" id="6550"/>
    <lineage>
        <taxon>Eukaryota</taxon>
        <taxon>Metazoa</taxon>
        <taxon>Spiralia</taxon>
        <taxon>Lophotrochozoa</taxon>
        <taxon>Mollusca</taxon>
        <taxon>Bivalvia</taxon>
        <taxon>Autobranchia</taxon>
        <taxon>Pteriomorphia</taxon>
        <taxon>Mytilida</taxon>
        <taxon>Mytiloidea</taxon>
        <taxon>Mytilidae</taxon>
        <taxon>Mytilinae</taxon>
        <taxon>Mytilus</taxon>
    </lineage>
</organism>
<proteinExistence type="predicted"/>
<protein>
    <submittedName>
        <fullName evidence="1">Uncharacterized protein</fullName>
    </submittedName>
</protein>
<keyword evidence="2" id="KW-1185">Reference proteome</keyword>
<dbReference type="AlphaFoldDB" id="A0A8S3VB97"/>